<evidence type="ECO:0000256" key="1">
    <source>
        <dbReference type="SAM" id="MobiDB-lite"/>
    </source>
</evidence>
<dbReference type="Proteomes" id="UP000504628">
    <property type="component" value="Chromosome 5"/>
</dbReference>
<dbReference type="AlphaFoldDB" id="A0A7E6DUJ5"/>
<organism evidence="2 3">
    <name type="scientific">Phyllostomus discolor</name>
    <name type="common">pale spear-nosed bat</name>
    <dbReference type="NCBI Taxonomy" id="89673"/>
    <lineage>
        <taxon>Eukaryota</taxon>
        <taxon>Metazoa</taxon>
        <taxon>Chordata</taxon>
        <taxon>Craniata</taxon>
        <taxon>Vertebrata</taxon>
        <taxon>Euteleostomi</taxon>
        <taxon>Mammalia</taxon>
        <taxon>Eutheria</taxon>
        <taxon>Laurasiatheria</taxon>
        <taxon>Chiroptera</taxon>
        <taxon>Yangochiroptera</taxon>
        <taxon>Phyllostomidae</taxon>
        <taxon>Phyllostominae</taxon>
        <taxon>Phyllostomus</taxon>
    </lineage>
</organism>
<feature type="compositionally biased region" description="Basic and acidic residues" evidence="1">
    <location>
        <begin position="119"/>
        <end position="132"/>
    </location>
</feature>
<feature type="compositionally biased region" description="Pro residues" evidence="1">
    <location>
        <begin position="73"/>
        <end position="84"/>
    </location>
</feature>
<reference evidence="3" key="1">
    <citation type="submission" date="2025-08" db="UniProtKB">
        <authorList>
            <consortium name="RefSeq"/>
        </authorList>
    </citation>
    <scope>IDENTIFICATION</scope>
    <source>
        <tissue evidence="3">Muscle</tissue>
    </source>
</reference>
<feature type="region of interest" description="Disordered" evidence="1">
    <location>
        <begin position="118"/>
        <end position="219"/>
    </location>
</feature>
<name>A0A7E6DUJ5_9CHIR</name>
<protein>
    <submittedName>
        <fullName evidence="3">Uncharacterized protein LOC118500846</fullName>
    </submittedName>
</protein>
<dbReference type="GeneID" id="118500846"/>
<keyword evidence="2" id="KW-1185">Reference proteome</keyword>
<evidence type="ECO:0000313" key="3">
    <source>
        <dbReference type="RefSeq" id="XP_035882841.1"/>
    </source>
</evidence>
<dbReference type="RefSeq" id="XP_035882841.1">
    <property type="nucleotide sequence ID" value="XM_036026948.1"/>
</dbReference>
<feature type="region of interest" description="Disordered" evidence="1">
    <location>
        <begin position="16"/>
        <end position="94"/>
    </location>
</feature>
<evidence type="ECO:0000313" key="2">
    <source>
        <dbReference type="Proteomes" id="UP000504628"/>
    </source>
</evidence>
<dbReference type="KEGG" id="pdic:118500846"/>
<gene>
    <name evidence="3" type="primary">LOC118500846</name>
</gene>
<sequence>MRSKLLCCRGPRRRGVIGRIPTPWAPARLRSGPKTRFPKAIKPPPGSTPQNHSSLRRQDQQPSAKAILGASGPPRPVLAPPPTSPSELRRKPGERLAWTETLRMPNSRIWWRLPKGRFSSKDPRAQVGDKQRRQVALRRGALSPGPPARHPFSGKTEGAAPRAVSKTQLAGLGEGVRTAVSPRHVTVRGASGSHLPSGQRAAGERSGRRSPRVWGRAPFSPARLPAGFKAPSCGTCLVCPRRRNRCLGPRFSCRAEEQTNDYEMHRIDFEG</sequence>
<dbReference type="InParanoid" id="A0A7E6DUJ5"/>
<proteinExistence type="predicted"/>
<accession>A0A7E6DUJ5</accession>